<evidence type="ECO:0000256" key="2">
    <source>
        <dbReference type="ARBA" id="ARBA00022692"/>
    </source>
</evidence>
<protein>
    <submittedName>
        <fullName evidence="10">Atrial natriuretic peptide receptor 2-like</fullName>
    </submittedName>
</protein>
<evidence type="ECO:0000259" key="8">
    <source>
        <dbReference type="PROSITE" id="PS50125"/>
    </source>
</evidence>
<keyword evidence="9" id="KW-1185">Reference proteome</keyword>
<evidence type="ECO:0000256" key="7">
    <source>
        <dbReference type="RuleBase" id="RU000405"/>
    </source>
</evidence>
<dbReference type="RefSeq" id="XP_035825637.1">
    <property type="nucleotide sequence ID" value="XM_035969744.1"/>
</dbReference>
<dbReference type="Gene3D" id="3.30.70.1230">
    <property type="entry name" value="Nucleotide cyclase"/>
    <property type="match status" value="2"/>
</dbReference>
<dbReference type="InterPro" id="IPR001054">
    <property type="entry name" value="A/G_cyclase"/>
</dbReference>
<dbReference type="PROSITE" id="PS50125">
    <property type="entry name" value="GUANYLATE_CYCLASE_2"/>
    <property type="match status" value="1"/>
</dbReference>
<evidence type="ECO:0000313" key="9">
    <source>
        <dbReference type="Proteomes" id="UP000694888"/>
    </source>
</evidence>
<keyword evidence="2" id="KW-0812">Transmembrane</keyword>
<keyword evidence="4" id="KW-1133">Transmembrane helix</keyword>
<evidence type="ECO:0000256" key="1">
    <source>
        <dbReference type="ARBA" id="ARBA00004370"/>
    </source>
</evidence>
<dbReference type="CDD" id="cd07302">
    <property type="entry name" value="CHD"/>
    <property type="match status" value="1"/>
</dbReference>
<organism evidence="9 10">
    <name type="scientific">Aplysia californica</name>
    <name type="common">California sea hare</name>
    <dbReference type="NCBI Taxonomy" id="6500"/>
    <lineage>
        <taxon>Eukaryota</taxon>
        <taxon>Metazoa</taxon>
        <taxon>Spiralia</taxon>
        <taxon>Lophotrochozoa</taxon>
        <taxon>Mollusca</taxon>
        <taxon>Gastropoda</taxon>
        <taxon>Heterobranchia</taxon>
        <taxon>Euthyneura</taxon>
        <taxon>Tectipleura</taxon>
        <taxon>Aplysiida</taxon>
        <taxon>Aplysioidea</taxon>
        <taxon>Aplysiidae</taxon>
        <taxon>Aplysia</taxon>
    </lineage>
</organism>
<proteinExistence type="inferred from homology"/>
<evidence type="ECO:0000256" key="3">
    <source>
        <dbReference type="ARBA" id="ARBA00022741"/>
    </source>
</evidence>
<evidence type="ECO:0000256" key="6">
    <source>
        <dbReference type="ARBA" id="ARBA00023239"/>
    </source>
</evidence>
<keyword evidence="5" id="KW-0472">Membrane</keyword>
<keyword evidence="6 7" id="KW-0456">Lyase</keyword>
<sequence length="210" mass="23538">MLPKTVAQQLKMNKAVNAEYYEHVTLYFSDIVGFTNISASSSPLQVVVLLNQLYQVFDSTLDHYDVYKVETIGDAYMVVSGLPNSCRYKERMFGCSAVAGVVGNKMPRYCLFGDTVNTASRMESNGLPNRIHVSETTNDLLLRLGGFVTERRGVIDVKGKGAMETYWLLDTERPLRSTNDRKGLPDVTGNSLVLDVRDLEYKEDSPQVVY</sequence>
<evidence type="ECO:0000313" key="10">
    <source>
        <dbReference type="RefSeq" id="XP_035825637.1"/>
    </source>
</evidence>
<dbReference type="PANTHER" id="PTHR11920">
    <property type="entry name" value="GUANYLYL CYCLASE"/>
    <property type="match status" value="1"/>
</dbReference>
<dbReference type="GeneID" id="106011748"/>
<comment type="subcellular location">
    <subcellularLocation>
        <location evidence="1">Membrane</location>
    </subcellularLocation>
</comment>
<comment type="similarity">
    <text evidence="7">Belongs to the adenylyl cyclase class-4/guanylyl cyclase family.</text>
</comment>
<dbReference type="PROSITE" id="PS00452">
    <property type="entry name" value="GUANYLATE_CYCLASE_1"/>
    <property type="match status" value="1"/>
</dbReference>
<dbReference type="SUPFAM" id="SSF55073">
    <property type="entry name" value="Nucleotide cyclase"/>
    <property type="match status" value="1"/>
</dbReference>
<name>A0ABM1VT95_APLCA</name>
<keyword evidence="3" id="KW-0547">Nucleotide-binding</keyword>
<feature type="domain" description="Guanylate cyclase" evidence="8">
    <location>
        <begin position="25"/>
        <end position="123"/>
    </location>
</feature>
<dbReference type="InterPro" id="IPR050401">
    <property type="entry name" value="Cyclic_nucleotide_synthase"/>
</dbReference>
<dbReference type="SMART" id="SM00044">
    <property type="entry name" value="CYCc"/>
    <property type="match status" value="1"/>
</dbReference>
<evidence type="ECO:0000256" key="4">
    <source>
        <dbReference type="ARBA" id="ARBA00022989"/>
    </source>
</evidence>
<reference evidence="10" key="1">
    <citation type="submission" date="2025-08" db="UniProtKB">
        <authorList>
            <consortium name="RefSeq"/>
        </authorList>
    </citation>
    <scope>IDENTIFICATION</scope>
</reference>
<dbReference type="PANTHER" id="PTHR11920:SF499">
    <property type="entry name" value="GUANYLATE CYCLASE DOMAIN-CONTAINING PROTEIN"/>
    <property type="match status" value="1"/>
</dbReference>
<accession>A0ABM1VT95</accession>
<dbReference type="Proteomes" id="UP000694888">
    <property type="component" value="Unplaced"/>
</dbReference>
<dbReference type="Pfam" id="PF00211">
    <property type="entry name" value="Guanylate_cyc"/>
    <property type="match status" value="2"/>
</dbReference>
<gene>
    <name evidence="10" type="primary">LOC106011748</name>
</gene>
<dbReference type="InterPro" id="IPR029787">
    <property type="entry name" value="Nucleotide_cyclase"/>
</dbReference>
<dbReference type="InterPro" id="IPR018297">
    <property type="entry name" value="A/G_cyclase_CS"/>
</dbReference>
<evidence type="ECO:0000256" key="5">
    <source>
        <dbReference type="ARBA" id="ARBA00023136"/>
    </source>
</evidence>